<reference evidence="1 2" key="1">
    <citation type="submission" date="2013-09" db="EMBL/GenBank/DDBJ databases">
        <title>Corchorus capsularis genome sequencing.</title>
        <authorList>
            <person name="Alam M."/>
            <person name="Haque M.S."/>
            <person name="Islam M.S."/>
            <person name="Emdad E.M."/>
            <person name="Islam M.M."/>
            <person name="Ahmed B."/>
            <person name="Halim A."/>
            <person name="Hossen Q.M.M."/>
            <person name="Hossain M.Z."/>
            <person name="Ahmed R."/>
            <person name="Khan M.M."/>
            <person name="Islam R."/>
            <person name="Rashid M.M."/>
            <person name="Khan S.A."/>
            <person name="Rahman M.S."/>
            <person name="Alam M."/>
        </authorList>
    </citation>
    <scope>NUCLEOTIDE SEQUENCE [LARGE SCALE GENOMIC DNA]</scope>
    <source>
        <strain evidence="2">cv. CVL-1</strain>
        <tissue evidence="1">Whole seedling</tissue>
    </source>
</reference>
<evidence type="ECO:0000313" key="1">
    <source>
        <dbReference type="EMBL" id="OMO89800.1"/>
    </source>
</evidence>
<evidence type="ECO:0000313" key="2">
    <source>
        <dbReference type="Proteomes" id="UP000188268"/>
    </source>
</evidence>
<accession>A0A1R3J4R5</accession>
<gene>
    <name evidence="1" type="ORF">CCACVL1_07622</name>
</gene>
<dbReference type="Proteomes" id="UP000188268">
    <property type="component" value="Unassembled WGS sequence"/>
</dbReference>
<proteinExistence type="predicted"/>
<dbReference type="Gramene" id="OMO89800">
    <property type="protein sequence ID" value="OMO89800"/>
    <property type="gene ID" value="CCACVL1_07622"/>
</dbReference>
<protein>
    <submittedName>
        <fullName evidence="1">Uncharacterized protein</fullName>
    </submittedName>
</protein>
<sequence>MEWGTRKCKANLLDSNQWYNFLNSLLCFAAEDA</sequence>
<keyword evidence="2" id="KW-1185">Reference proteome</keyword>
<name>A0A1R3J4R5_COCAP</name>
<dbReference type="EMBL" id="AWWV01008584">
    <property type="protein sequence ID" value="OMO89800.1"/>
    <property type="molecule type" value="Genomic_DNA"/>
</dbReference>
<dbReference type="AlphaFoldDB" id="A0A1R3J4R5"/>
<comment type="caution">
    <text evidence="1">The sequence shown here is derived from an EMBL/GenBank/DDBJ whole genome shotgun (WGS) entry which is preliminary data.</text>
</comment>
<organism evidence="1 2">
    <name type="scientific">Corchorus capsularis</name>
    <name type="common">Jute</name>
    <dbReference type="NCBI Taxonomy" id="210143"/>
    <lineage>
        <taxon>Eukaryota</taxon>
        <taxon>Viridiplantae</taxon>
        <taxon>Streptophyta</taxon>
        <taxon>Embryophyta</taxon>
        <taxon>Tracheophyta</taxon>
        <taxon>Spermatophyta</taxon>
        <taxon>Magnoliopsida</taxon>
        <taxon>eudicotyledons</taxon>
        <taxon>Gunneridae</taxon>
        <taxon>Pentapetalae</taxon>
        <taxon>rosids</taxon>
        <taxon>malvids</taxon>
        <taxon>Malvales</taxon>
        <taxon>Malvaceae</taxon>
        <taxon>Grewioideae</taxon>
        <taxon>Apeibeae</taxon>
        <taxon>Corchorus</taxon>
    </lineage>
</organism>